<evidence type="ECO:0000313" key="1">
    <source>
        <dbReference type="EMBL" id="PAV95814.1"/>
    </source>
</evidence>
<evidence type="ECO:0000313" key="2">
    <source>
        <dbReference type="Proteomes" id="UP000218796"/>
    </source>
</evidence>
<dbReference type="Proteomes" id="UP000218796">
    <property type="component" value="Unassembled WGS sequence"/>
</dbReference>
<sequence>MFNHELFSKKYHHSQQLSLSLITATILTITFPANACGPDFINRLLVDRNNTLLYMPEGNFAFEANKLAEIDKTLPIWKEAEATTQEKITEEMSSEDLRTSKIVEQMRASNSIEQAEALSKGLSAEERLYTLGAVAFKLMDKKAIDYFTQVTALPEDEQENYGLEAQYSLGRALMEDYSDEKQDRTLRTMDSHPDKTQLTLALAAFQKVIDRVKNGERDVGFLSLTSLGQQAKIHIWLGNLPVAAHLYAQQSAQGDESGNISLRLFTDMLVKPQNEKRLETAIKDPLIQQLVTIQLFSNKWTALNYEQESEKPKIAAKLFTLVTNASAESRFQGRDRLAALAYRTGHYDLAATLLKTSGDSALSWWLRAKMALRGGDIKAATAAYAKAAAGFPSAEIWATDPREPNILYGSDIQPTCRIAGEQGILALNRGDYLQAMTLFYRGKDIYVPDIMDIAERVLTINELKDFVDKNVPAVDVTPSKFKQELYEYGNINGGQALAPENALRNLLARRLMRAGRYNEALTYFLPGKQRQWAKEFADYLNIAHDLTADKLTRAQAYYQAAELQRFEGVQLFAYEMTPDYAIYGSNYSYVGDSYNRKDWQGGNWLREEQTSNNVAAAPVPFKNWIASKEAARAKAALPKTNNTFLHYRWKAVDLASQSAELLSPNSQAYTMVLCNAESWIRYKDKGWLKLYHRYTKKGTFYSKMIQNSESSFKCAAPDFGGGLNVK</sequence>
<dbReference type="SUPFAM" id="SSF48452">
    <property type="entry name" value="TPR-like"/>
    <property type="match status" value="1"/>
</dbReference>
<dbReference type="EMBL" id="NQMS01000006">
    <property type="protein sequence ID" value="PAV95814.1"/>
    <property type="molecule type" value="Genomic_DNA"/>
</dbReference>
<dbReference type="OrthoDB" id="179859at2"/>
<gene>
    <name evidence="1" type="ORF">CJD50_15405</name>
</gene>
<accession>A0A2A2MAX3</accession>
<organism evidence="1 2">
    <name type="scientific">Hafnia paralvei</name>
    <dbReference type="NCBI Taxonomy" id="546367"/>
    <lineage>
        <taxon>Bacteria</taxon>
        <taxon>Pseudomonadati</taxon>
        <taxon>Pseudomonadota</taxon>
        <taxon>Gammaproteobacteria</taxon>
        <taxon>Enterobacterales</taxon>
        <taxon>Hafniaceae</taxon>
        <taxon>Hafnia</taxon>
    </lineage>
</organism>
<proteinExistence type="predicted"/>
<reference evidence="1 2" key="1">
    <citation type="submission" date="2017-08" db="EMBL/GenBank/DDBJ databases">
        <title>Draft Genome Sequence of Hafnia alvei CITHA-6 Isolated from Raw Bovine Milk.</title>
        <authorList>
            <person name="Culligan E.P."/>
            <person name="Mcsweeney A."/>
            <person name="O'Doherty C."/>
            <person name="Gleeson E."/>
            <person name="O'Riordan D."/>
            <person name="Sleator R.D."/>
        </authorList>
    </citation>
    <scope>NUCLEOTIDE SEQUENCE [LARGE SCALE GENOMIC DNA]</scope>
    <source>
        <strain evidence="1 2">CITHA-6</strain>
    </source>
</reference>
<dbReference type="AlphaFoldDB" id="A0A2A2MAX3"/>
<evidence type="ECO:0008006" key="3">
    <source>
        <dbReference type="Google" id="ProtNLM"/>
    </source>
</evidence>
<comment type="caution">
    <text evidence="1">The sequence shown here is derived from an EMBL/GenBank/DDBJ whole genome shotgun (WGS) entry which is preliminary data.</text>
</comment>
<dbReference type="InterPro" id="IPR011990">
    <property type="entry name" value="TPR-like_helical_dom_sf"/>
</dbReference>
<dbReference type="RefSeq" id="WP_039184878.1">
    <property type="nucleotide sequence ID" value="NZ_CAUFSP010000022.1"/>
</dbReference>
<keyword evidence="2" id="KW-1185">Reference proteome</keyword>
<name>A0A2A2MAX3_9GAMM</name>
<protein>
    <recommendedName>
        <fullName evidence="3">Tetratricopeptide repeat protein</fullName>
    </recommendedName>
</protein>